<evidence type="ECO:0000256" key="1">
    <source>
        <dbReference type="ARBA" id="ARBA00001936"/>
    </source>
</evidence>
<dbReference type="InterPro" id="IPR045121">
    <property type="entry name" value="CoAse"/>
</dbReference>
<comment type="cofactor">
    <cofactor evidence="1">
        <name>Mn(2+)</name>
        <dbReference type="ChEBI" id="CHEBI:29035"/>
    </cofactor>
</comment>
<dbReference type="InterPro" id="IPR015797">
    <property type="entry name" value="NUDIX_hydrolase-like_dom_sf"/>
</dbReference>
<dbReference type="Pfam" id="PF00293">
    <property type="entry name" value="NUDIX"/>
    <property type="match status" value="1"/>
</dbReference>
<evidence type="ECO:0000256" key="2">
    <source>
        <dbReference type="ARBA" id="ARBA00001946"/>
    </source>
</evidence>
<accession>A0A1M5VSB4</accession>
<dbReference type="CDD" id="cd03426">
    <property type="entry name" value="NUDIX_CoAse_Nudt7"/>
    <property type="match status" value="1"/>
</dbReference>
<dbReference type="InterPro" id="IPR020084">
    <property type="entry name" value="NUDIX_hydrolase_CS"/>
</dbReference>
<dbReference type="RefSeq" id="WP_073016916.1">
    <property type="nucleotide sequence ID" value="NZ_FQXU01000004.1"/>
</dbReference>
<reference evidence="8 9" key="1">
    <citation type="submission" date="2016-11" db="EMBL/GenBank/DDBJ databases">
        <authorList>
            <person name="Jaros S."/>
            <person name="Januszkiewicz K."/>
            <person name="Wedrychowicz H."/>
        </authorList>
    </citation>
    <scope>NUCLEOTIDE SEQUENCE [LARGE SCALE GENOMIC DNA]</scope>
    <source>
        <strain evidence="8 9">DSM 6191</strain>
    </source>
</reference>
<dbReference type="InterPro" id="IPR000086">
    <property type="entry name" value="NUDIX_hydrolase_dom"/>
</dbReference>
<sequence length="205" mass="24018">MDTKSIKTLLQNRVPKEIGSYKRSSVMILLYEENEEIYLILEKRALNLRHQPGDICLPGGKIEEGETPIEAAIRETVEELGIDKEDLEVYSAMDYLITPFSVIMYPFVAKIKELKDTYSKDEVDSLIKIPLKFLLENEPIYHEGELIVDRGEDFPYDLIRGGEGYKFSKCMYETYFYIWKDEVIWGHTARIIYEFIRILKKNKPS</sequence>
<dbReference type="GO" id="GO:0010945">
    <property type="term" value="F:coenzyme A diphosphatase activity"/>
    <property type="evidence" value="ECO:0007669"/>
    <property type="project" value="InterPro"/>
</dbReference>
<keyword evidence="4" id="KW-0378">Hydrolase</keyword>
<dbReference type="PANTHER" id="PTHR12992:SF11">
    <property type="entry name" value="MITOCHONDRIAL COENZYME A DIPHOSPHATASE NUDT8"/>
    <property type="match status" value="1"/>
</dbReference>
<evidence type="ECO:0000256" key="6">
    <source>
        <dbReference type="ARBA" id="ARBA00023211"/>
    </source>
</evidence>
<evidence type="ECO:0000259" key="7">
    <source>
        <dbReference type="PROSITE" id="PS51462"/>
    </source>
</evidence>
<dbReference type="SUPFAM" id="SSF55811">
    <property type="entry name" value="Nudix"/>
    <property type="match status" value="1"/>
</dbReference>
<evidence type="ECO:0000313" key="8">
    <source>
        <dbReference type="EMBL" id="SHH78142.1"/>
    </source>
</evidence>
<dbReference type="AlphaFoldDB" id="A0A1M5VSB4"/>
<dbReference type="EMBL" id="FQXU01000004">
    <property type="protein sequence ID" value="SHH78142.1"/>
    <property type="molecule type" value="Genomic_DNA"/>
</dbReference>
<gene>
    <name evidence="8" type="ORF">SAMN02745941_00768</name>
</gene>
<dbReference type="Gene3D" id="3.90.79.10">
    <property type="entry name" value="Nucleoside Triphosphate Pyrophosphohydrolase"/>
    <property type="match status" value="1"/>
</dbReference>
<organism evidence="8 9">
    <name type="scientific">Clostridium intestinale DSM 6191</name>
    <dbReference type="NCBI Taxonomy" id="1121320"/>
    <lineage>
        <taxon>Bacteria</taxon>
        <taxon>Bacillati</taxon>
        <taxon>Bacillota</taxon>
        <taxon>Clostridia</taxon>
        <taxon>Eubacteriales</taxon>
        <taxon>Clostridiaceae</taxon>
        <taxon>Clostridium</taxon>
    </lineage>
</organism>
<dbReference type="GO" id="GO:0046872">
    <property type="term" value="F:metal ion binding"/>
    <property type="evidence" value="ECO:0007669"/>
    <property type="project" value="UniProtKB-KW"/>
</dbReference>
<evidence type="ECO:0000256" key="4">
    <source>
        <dbReference type="ARBA" id="ARBA00022801"/>
    </source>
</evidence>
<evidence type="ECO:0000256" key="3">
    <source>
        <dbReference type="ARBA" id="ARBA00022723"/>
    </source>
</evidence>
<protein>
    <submittedName>
        <fullName evidence="8">ADP-ribose pyrophosphatase YjhB, NUDIX family</fullName>
    </submittedName>
</protein>
<name>A0A1M5VSB4_9CLOT</name>
<keyword evidence="6" id="KW-0464">Manganese</keyword>
<keyword evidence="5" id="KW-0460">Magnesium</keyword>
<comment type="cofactor">
    <cofactor evidence="2">
        <name>Mg(2+)</name>
        <dbReference type="ChEBI" id="CHEBI:18420"/>
    </cofactor>
</comment>
<dbReference type="PROSITE" id="PS51462">
    <property type="entry name" value="NUDIX"/>
    <property type="match status" value="1"/>
</dbReference>
<evidence type="ECO:0000256" key="5">
    <source>
        <dbReference type="ARBA" id="ARBA00022842"/>
    </source>
</evidence>
<dbReference type="PROSITE" id="PS00893">
    <property type="entry name" value="NUDIX_BOX"/>
    <property type="match status" value="1"/>
</dbReference>
<feature type="domain" description="Nudix hydrolase" evidence="7">
    <location>
        <begin position="21"/>
        <end position="152"/>
    </location>
</feature>
<proteinExistence type="predicted"/>
<evidence type="ECO:0000313" key="9">
    <source>
        <dbReference type="Proteomes" id="UP000184241"/>
    </source>
</evidence>
<keyword evidence="3" id="KW-0479">Metal-binding</keyword>
<dbReference type="Proteomes" id="UP000184241">
    <property type="component" value="Unassembled WGS sequence"/>
</dbReference>
<dbReference type="PANTHER" id="PTHR12992">
    <property type="entry name" value="NUDIX HYDROLASE"/>
    <property type="match status" value="1"/>
</dbReference>